<dbReference type="SMART" id="SM00327">
    <property type="entry name" value="VWA"/>
    <property type="match status" value="1"/>
</dbReference>
<dbReference type="CDD" id="cd00198">
    <property type="entry name" value="vWFA"/>
    <property type="match status" value="1"/>
</dbReference>
<dbReference type="HOGENOM" id="CLU_337613_0_0_9"/>
<dbReference type="PANTHER" id="PTHR10579:SF43">
    <property type="entry name" value="ZINC FINGER (C3HC4-TYPE RING FINGER) FAMILY PROTEIN"/>
    <property type="match status" value="1"/>
</dbReference>
<dbReference type="Pfam" id="PF13519">
    <property type="entry name" value="VWA_2"/>
    <property type="match status" value="1"/>
</dbReference>
<evidence type="ECO:0000259" key="2">
    <source>
        <dbReference type="PROSITE" id="PS50234"/>
    </source>
</evidence>
<dbReference type="eggNOG" id="COG5492">
    <property type="taxonomic scope" value="Bacteria"/>
</dbReference>
<evidence type="ECO:0000256" key="1">
    <source>
        <dbReference type="SAM" id="SignalP"/>
    </source>
</evidence>
<comment type="caution">
    <text evidence="3">The sequence shown here is derived from an EMBL/GenBank/DDBJ whole genome shotgun (WGS) entry which is preliminary data.</text>
</comment>
<reference evidence="3 4" key="1">
    <citation type="submission" date="2013-08" db="EMBL/GenBank/DDBJ databases">
        <authorList>
            <person name="Weinstock G."/>
            <person name="Sodergren E."/>
            <person name="Wylie T."/>
            <person name="Fulton L."/>
            <person name="Fulton R."/>
            <person name="Fronick C."/>
            <person name="O'Laughlin M."/>
            <person name="Godfrey J."/>
            <person name="Miner T."/>
            <person name="Herter B."/>
            <person name="Appelbaum E."/>
            <person name="Cordes M."/>
            <person name="Lek S."/>
            <person name="Wollam A."/>
            <person name="Pepin K.H."/>
            <person name="Palsikar V.B."/>
            <person name="Mitreva M."/>
            <person name="Wilson R.K."/>
        </authorList>
    </citation>
    <scope>NUCLEOTIDE SEQUENCE [LARGE SCALE GENOMIC DNA]</scope>
    <source>
        <strain evidence="3 4">ATCC 12856</strain>
    </source>
</reference>
<dbReference type="InterPro" id="IPR036465">
    <property type="entry name" value="vWFA_dom_sf"/>
</dbReference>
<dbReference type="InterPro" id="IPR008964">
    <property type="entry name" value="Invasin/intimin_cell_adhesion"/>
</dbReference>
<feature type="domain" description="VWFA" evidence="2">
    <location>
        <begin position="78"/>
        <end position="332"/>
    </location>
</feature>
<dbReference type="PROSITE" id="PS50234">
    <property type="entry name" value="VWFA"/>
    <property type="match status" value="1"/>
</dbReference>
<keyword evidence="1" id="KW-0732">Signal</keyword>
<dbReference type="Proteomes" id="UP000016511">
    <property type="component" value="Unassembled WGS sequence"/>
</dbReference>
<accession>U1X9U3</accession>
<keyword evidence="4" id="KW-1185">Reference proteome</keyword>
<name>U1X9U3_ANEAE</name>
<dbReference type="GeneID" id="92841956"/>
<dbReference type="InterPro" id="IPR003343">
    <property type="entry name" value="Big_2"/>
</dbReference>
<dbReference type="eggNOG" id="COG2304">
    <property type="taxonomic scope" value="Bacteria"/>
</dbReference>
<organism evidence="3 4">
    <name type="scientific">Aneurinibacillus aneurinilyticus ATCC 12856</name>
    <dbReference type="NCBI Taxonomy" id="649747"/>
    <lineage>
        <taxon>Bacteria</taxon>
        <taxon>Bacillati</taxon>
        <taxon>Bacillota</taxon>
        <taxon>Bacilli</taxon>
        <taxon>Bacillales</taxon>
        <taxon>Paenibacillaceae</taxon>
        <taxon>Aneurinibacillus group</taxon>
        <taxon>Aneurinibacillus</taxon>
    </lineage>
</organism>
<dbReference type="Gene3D" id="2.60.40.1080">
    <property type="match status" value="2"/>
</dbReference>
<dbReference type="STRING" id="649747.HMPREF0083_00609"/>
<dbReference type="AlphaFoldDB" id="U1X9U3"/>
<proteinExistence type="predicted"/>
<dbReference type="EMBL" id="AWSJ01000045">
    <property type="protein sequence ID" value="ERI11293.1"/>
    <property type="molecule type" value="Genomic_DNA"/>
</dbReference>
<evidence type="ECO:0000313" key="4">
    <source>
        <dbReference type="Proteomes" id="UP000016511"/>
    </source>
</evidence>
<gene>
    <name evidence="3" type="ORF">HMPREF0083_00609</name>
</gene>
<evidence type="ECO:0000313" key="3">
    <source>
        <dbReference type="EMBL" id="ERI11293.1"/>
    </source>
</evidence>
<feature type="chain" id="PRO_5004621996" evidence="1">
    <location>
        <begin position="29"/>
        <end position="843"/>
    </location>
</feature>
<dbReference type="PATRIC" id="fig|649747.3.peg.541"/>
<dbReference type="InterPro" id="IPR002035">
    <property type="entry name" value="VWF_A"/>
</dbReference>
<dbReference type="Pfam" id="PF02368">
    <property type="entry name" value="Big_2"/>
    <property type="match status" value="2"/>
</dbReference>
<dbReference type="InterPro" id="IPR051266">
    <property type="entry name" value="CLCR"/>
</dbReference>
<dbReference type="RefSeq" id="WP_021622904.1">
    <property type="nucleotide sequence ID" value="NZ_KE952840.1"/>
</dbReference>
<dbReference type="PRINTS" id="PR00453">
    <property type="entry name" value="VWFADOMAIN"/>
</dbReference>
<dbReference type="Gene3D" id="3.40.50.410">
    <property type="entry name" value="von Willebrand factor, type A domain"/>
    <property type="match status" value="1"/>
</dbReference>
<feature type="signal peptide" evidence="1">
    <location>
        <begin position="1"/>
        <end position="28"/>
    </location>
</feature>
<dbReference type="SUPFAM" id="SSF53300">
    <property type="entry name" value="vWA-like"/>
    <property type="match status" value="1"/>
</dbReference>
<dbReference type="SUPFAM" id="SSF49373">
    <property type="entry name" value="Invasin/intimin cell-adhesion fragments"/>
    <property type="match status" value="2"/>
</dbReference>
<protein>
    <submittedName>
        <fullName evidence="3">von Willebrand factor type A domain protein</fullName>
    </submittedName>
</protein>
<dbReference type="SMART" id="SM00635">
    <property type="entry name" value="BID_2"/>
    <property type="match status" value="2"/>
</dbReference>
<sequence length="843" mass="91866">MSKKRWVIFLALFALLINSSLFFVYAKAANDTPRLEGGVNSANLEITMPTNGAPAKGSIGLSVIPKGSTTQAGRQPVDLVFVIDRSGSMGDESVGGSKIKDENGKWTTRMELAKKSIQQAVDMLKEDNPSGNFDRIGLISFSSTATIDVALTDNKNNAFETQIMKKVNGLKASGGTNYSDALEKANQMLASSKNSRYIIFLTDGEPTQFAKSKVKLKGKYYYRSGNKKIDAPQDDLYNVSMTIYTNGSVSETVENTRTYYPYDASLRGVTERIQAYALDAAGELASSNTKLYSIGFELADAQLDFLQNLSQMTGASAVRGTTQNLKDVFESITKQIRELKMSEVKIKVKLNNIQGNSSGQNIELTPDATAVRDGDYAVINLNDVSYKRDGSTPSPQSYSLPLIFKTIGTYELNDIKLYYKDFDGKDQVVSLPSVTITVKNGTMAVTGVKLNKDKLTMNPGNEEQLTATVLPENATNKAVTWSTADPNIAKVDAQGKITAQNPGITKITVTTVDGGFTAKCNVTVLSPAIPVTNISLPAFLTLDMNTEKTLVPEIKPLNATNRSVKWESSAPTIASVDDKGIVKGIYGGTAIITATALDNSGLKAECKVTVKMNPEFHGTYQVVGDEGKLVVNHDGPSANTITDKTEWYRWDRNTQQWIKFRTGKFDDNMATISVSLDKENDKPQPTTFGLKAVTPGFPGREVVGEKTEFPITFTPESIDVSKYFKVDLNNTGDSSDNKAVKLELHYKIKEHPDSYILDVKSVSYVLKPVGISGEELKGAVPVGKEEGKAYRWVKPKNGKTTTYKADFTIKVDFLHPVSKKKVFSDSITLTSPALTIKGTGTLQ</sequence>
<dbReference type="PANTHER" id="PTHR10579">
    <property type="entry name" value="CALCIUM-ACTIVATED CHLORIDE CHANNEL REGULATOR"/>
    <property type="match status" value="1"/>
</dbReference>